<evidence type="ECO:0000313" key="2">
    <source>
        <dbReference type="EMBL" id="NYZ24792.1"/>
    </source>
</evidence>
<feature type="region of interest" description="Disordered" evidence="1">
    <location>
        <begin position="1"/>
        <end position="26"/>
    </location>
</feature>
<gene>
    <name evidence="2" type="ORF">HND93_34245</name>
</gene>
<name>A0ABX2TL96_9PROT</name>
<sequence>MEKRQGGPTQGDDDRYRRPPFDPSGAERSFVASWLSRQPIEELDAIARNLLTKG</sequence>
<keyword evidence="3" id="KW-1185">Reference proteome</keyword>
<evidence type="ECO:0000256" key="1">
    <source>
        <dbReference type="SAM" id="MobiDB-lite"/>
    </source>
</evidence>
<evidence type="ECO:0000313" key="3">
    <source>
        <dbReference type="Proteomes" id="UP000584642"/>
    </source>
</evidence>
<protein>
    <submittedName>
        <fullName evidence="2">Uncharacterized protein</fullName>
    </submittedName>
</protein>
<proteinExistence type="predicted"/>
<comment type="caution">
    <text evidence="2">The sequence shown here is derived from an EMBL/GenBank/DDBJ whole genome shotgun (WGS) entry which is preliminary data.</text>
</comment>
<reference evidence="2 3" key="1">
    <citation type="submission" date="2020-05" db="EMBL/GenBank/DDBJ databases">
        <title>Azospirillum oleiclasticum sp. nov, a nitrogen-fixing and heavy crude oil-emulsifying bacterium isolated from the crude oil of Yumen Oilfield.</title>
        <authorList>
            <person name="Wu D."/>
            <person name="Cai M."/>
            <person name="Zhang X."/>
        </authorList>
    </citation>
    <scope>NUCLEOTIDE SEQUENCE [LARGE SCALE GENOMIC DNA]</scope>
    <source>
        <strain evidence="2 3">ROY-1-1-2</strain>
    </source>
</reference>
<organism evidence="2 3">
    <name type="scientific">Azospirillum oleiclasticum</name>
    <dbReference type="NCBI Taxonomy" id="2735135"/>
    <lineage>
        <taxon>Bacteria</taxon>
        <taxon>Pseudomonadati</taxon>
        <taxon>Pseudomonadota</taxon>
        <taxon>Alphaproteobacteria</taxon>
        <taxon>Rhodospirillales</taxon>
        <taxon>Azospirillaceae</taxon>
        <taxon>Azospirillum</taxon>
    </lineage>
</organism>
<accession>A0ABX2TL96</accession>
<dbReference type="Proteomes" id="UP000584642">
    <property type="component" value="Unassembled WGS sequence"/>
</dbReference>
<dbReference type="RefSeq" id="WP_180286563.1">
    <property type="nucleotide sequence ID" value="NZ_JABFDB010000045.1"/>
</dbReference>
<dbReference type="EMBL" id="JABFDB010000045">
    <property type="protein sequence ID" value="NYZ24792.1"/>
    <property type="molecule type" value="Genomic_DNA"/>
</dbReference>